<gene>
    <name evidence="2" type="ORF">GFER_10015</name>
</gene>
<dbReference type="AlphaFoldDB" id="A0A0C2HHN4"/>
<evidence type="ECO:0000313" key="2">
    <source>
        <dbReference type="EMBL" id="KIH76511.1"/>
    </source>
</evidence>
<dbReference type="InterPro" id="IPR036597">
    <property type="entry name" value="Fido-like_dom_sf"/>
</dbReference>
<dbReference type="EMBL" id="JWJD01000003">
    <property type="protein sequence ID" value="KIH76511.1"/>
    <property type="molecule type" value="Genomic_DNA"/>
</dbReference>
<name>A0A0C2HHN4_9BACT</name>
<dbReference type="Pfam" id="PF13310">
    <property type="entry name" value="Virulence_RhuM"/>
    <property type="match status" value="1"/>
</dbReference>
<proteinExistence type="predicted"/>
<dbReference type="RefSeq" id="WP_040099106.1">
    <property type="nucleotide sequence ID" value="NZ_JWJD01000003.1"/>
</dbReference>
<dbReference type="PROSITE" id="PS51459">
    <property type="entry name" value="FIDO"/>
    <property type="match status" value="1"/>
</dbReference>
<reference evidence="2 3" key="1">
    <citation type="submission" date="2014-12" db="EMBL/GenBank/DDBJ databases">
        <title>Genomes of Geoalkalibacter ferrihydriticus and Geoalkalibacter subterraneus, two haloalkaliphilic metal-reducing members of the Geobacteraceae.</title>
        <authorList>
            <person name="Badalamenti J.P."/>
            <person name="Torres C.I."/>
            <person name="Krajmalnik-Brown R."/>
            <person name="Bond D.R."/>
        </authorList>
    </citation>
    <scope>NUCLEOTIDE SEQUENCE [LARGE SCALE GENOMIC DNA]</scope>
    <source>
        <strain evidence="2 3">DSM 17813</strain>
    </source>
</reference>
<protein>
    <submittedName>
        <fullName evidence="2">Cytochrome C biogenesis protein CycH</fullName>
    </submittedName>
</protein>
<dbReference type="Pfam" id="PF02661">
    <property type="entry name" value="Fic"/>
    <property type="match status" value="1"/>
</dbReference>
<dbReference type="Proteomes" id="UP000035068">
    <property type="component" value="Unassembled WGS sequence"/>
</dbReference>
<dbReference type="InterPro" id="IPR011204">
    <property type="entry name" value="Virulence_RhuM-like"/>
</dbReference>
<comment type="caution">
    <text evidence="2">The sequence shown here is derived from an EMBL/GenBank/DDBJ whole genome shotgun (WGS) entry which is preliminary data.</text>
</comment>
<keyword evidence="3" id="KW-1185">Reference proteome</keyword>
<evidence type="ECO:0000313" key="3">
    <source>
        <dbReference type="Proteomes" id="UP000035068"/>
    </source>
</evidence>
<dbReference type="InterPro" id="IPR053737">
    <property type="entry name" value="Type_II_TA_Toxin"/>
</dbReference>
<dbReference type="Gene3D" id="1.20.120.1870">
    <property type="entry name" value="Fic/DOC protein, Fido domain"/>
    <property type="match status" value="1"/>
</dbReference>
<accession>A0A0C2HHN4</accession>
<evidence type="ECO:0000259" key="1">
    <source>
        <dbReference type="PROSITE" id="PS51459"/>
    </source>
</evidence>
<dbReference type="SUPFAM" id="SSF140931">
    <property type="entry name" value="Fic-like"/>
    <property type="match status" value="1"/>
</dbReference>
<dbReference type="PANTHER" id="PTHR35810">
    <property type="entry name" value="CYTOPLASMIC PROTEIN-RELATED"/>
    <property type="match status" value="1"/>
</dbReference>
<dbReference type="PANTHER" id="PTHR35810:SF1">
    <property type="entry name" value="CYTOPLASMIC PROTEIN"/>
    <property type="match status" value="1"/>
</dbReference>
<feature type="domain" description="Fido" evidence="1">
    <location>
        <begin position="178"/>
        <end position="314"/>
    </location>
</feature>
<sequence length="321" mass="36500">MSDVVIYQAEDGKTRLEVQLEKETVWLSQSQMSELFGRERSVVTKHINNVFREGELDKQSNVQNMHIANSDKPVAFYNLDVIISVGYRVKSQRGTQFRQWATRLLREHLVKGYTLNEQRLSEEGSKLREMQRAIDLLSRTLSNKEMVDNLGKEVLQVITDYAYALATLDRYDHGTLAIEETTRETLHVIDYEQAIGIVHAMKGEFDGLFGIEKDQGFKSALGTIYQTFDGKELYPSVEEKAANLLYFVVKNHAFSDGNKRIAAAIFIYFLAGNGILYRPDGSKRLADNALVALTLLIAESRPEEKETIVKVIVNLINRSND</sequence>
<dbReference type="InterPro" id="IPR003812">
    <property type="entry name" value="Fido"/>
</dbReference>
<organism evidence="2 3">
    <name type="scientific">Geoalkalibacter ferrihydriticus DSM 17813</name>
    <dbReference type="NCBI Taxonomy" id="1121915"/>
    <lineage>
        <taxon>Bacteria</taxon>
        <taxon>Pseudomonadati</taxon>
        <taxon>Thermodesulfobacteriota</taxon>
        <taxon>Desulfuromonadia</taxon>
        <taxon>Desulfuromonadales</taxon>
        <taxon>Geoalkalibacteraceae</taxon>
        <taxon>Geoalkalibacter</taxon>
    </lineage>
</organism>